<proteinExistence type="predicted"/>
<sequence length="190" mass="20542">MGLIRFLGALFGGGRNVIAETAEVFRPNAEKADMREAAFQQAALSQMAAEFTGAQGLWGQFVDGLNRLPRPAMAFGCIFLFWSAMSDPIWFAERMAGLALVPEPLWALMGAIVAFYFGARELHKFRGTSMQKEAARIIAQAPQVARSVAQLRALRPDSPGAADTGPDAEITLAAVEVTDNPALDDWKRAA</sequence>
<comment type="caution">
    <text evidence="2">The sequence shown here is derived from an EMBL/GenBank/DDBJ whole genome shotgun (WGS) entry which is preliminary data.</text>
</comment>
<dbReference type="EMBL" id="AONH01000016">
    <property type="protein sequence ID" value="KGM86744.1"/>
    <property type="molecule type" value="Genomic_DNA"/>
</dbReference>
<dbReference type="eggNOG" id="ENOG5030784">
    <property type="taxonomic scope" value="Bacteria"/>
</dbReference>
<dbReference type="AlphaFoldDB" id="A0A0A0HJ96"/>
<dbReference type="Pfam" id="PF11351">
    <property type="entry name" value="GTA_holin_3TM"/>
    <property type="match status" value="1"/>
</dbReference>
<keyword evidence="1" id="KW-0812">Transmembrane</keyword>
<evidence type="ECO:0000313" key="3">
    <source>
        <dbReference type="Proteomes" id="UP000030021"/>
    </source>
</evidence>
<accession>A0A0A0HJ96</accession>
<feature type="transmembrane region" description="Helical" evidence="1">
    <location>
        <begin position="104"/>
        <end position="122"/>
    </location>
</feature>
<dbReference type="InterPro" id="IPR021497">
    <property type="entry name" value="GTA_holin_3TM"/>
</dbReference>
<dbReference type="PATRIC" id="fig|1288298.3.peg.3049"/>
<dbReference type="Proteomes" id="UP000030021">
    <property type="component" value="Unassembled WGS sequence"/>
</dbReference>
<dbReference type="STRING" id="215743.ROSMUCSMR3_03510"/>
<dbReference type="OrthoDB" id="7355053at2"/>
<keyword evidence="1" id="KW-0472">Membrane</keyword>
<keyword evidence="1" id="KW-1133">Transmembrane helix</keyword>
<protein>
    <recommendedName>
        <fullName evidence="4">Holin of 3TMs, for gene-transfer release</fullName>
    </recommendedName>
</protein>
<gene>
    <name evidence="2" type="ORF">rosmuc_03037</name>
</gene>
<organism evidence="2 3">
    <name type="scientific">Roseovarius mucosus DSM 17069</name>
    <dbReference type="NCBI Taxonomy" id="1288298"/>
    <lineage>
        <taxon>Bacteria</taxon>
        <taxon>Pseudomonadati</taxon>
        <taxon>Pseudomonadota</taxon>
        <taxon>Alphaproteobacteria</taxon>
        <taxon>Rhodobacterales</taxon>
        <taxon>Roseobacteraceae</taxon>
        <taxon>Roseovarius</taxon>
    </lineage>
</organism>
<dbReference type="HOGENOM" id="CLU_116699_0_0_5"/>
<evidence type="ECO:0000256" key="1">
    <source>
        <dbReference type="SAM" id="Phobius"/>
    </source>
</evidence>
<evidence type="ECO:0000313" key="2">
    <source>
        <dbReference type="EMBL" id="KGM86744.1"/>
    </source>
</evidence>
<name>A0A0A0HJ96_9RHOB</name>
<reference evidence="2 3" key="1">
    <citation type="submission" date="2013-01" db="EMBL/GenBank/DDBJ databases">
        <authorList>
            <person name="Fiebig A."/>
            <person name="Goeker M."/>
            <person name="Klenk H.-P.P."/>
        </authorList>
    </citation>
    <scope>NUCLEOTIDE SEQUENCE [LARGE SCALE GENOMIC DNA]</scope>
    <source>
        <strain evidence="2 3">DSM 17069</strain>
    </source>
</reference>
<dbReference type="RefSeq" id="WP_037268668.1">
    <property type="nucleotide sequence ID" value="NZ_KN293975.1"/>
</dbReference>
<evidence type="ECO:0008006" key="4">
    <source>
        <dbReference type="Google" id="ProtNLM"/>
    </source>
</evidence>